<dbReference type="Gene3D" id="3.30.720.110">
    <property type="match status" value="1"/>
</dbReference>
<dbReference type="PANTHER" id="PTHR34109:SF1">
    <property type="entry name" value="VOC DOMAIN-CONTAINING PROTEIN"/>
    <property type="match status" value="1"/>
</dbReference>
<dbReference type="AlphaFoldDB" id="A0A932I124"/>
<organism evidence="2 3">
    <name type="scientific">Tectimicrobiota bacterium</name>
    <dbReference type="NCBI Taxonomy" id="2528274"/>
    <lineage>
        <taxon>Bacteria</taxon>
        <taxon>Pseudomonadati</taxon>
        <taxon>Nitrospinota/Tectimicrobiota group</taxon>
        <taxon>Candidatus Tectimicrobiota</taxon>
    </lineage>
</organism>
<dbReference type="Gene3D" id="3.30.720.120">
    <property type="match status" value="1"/>
</dbReference>
<evidence type="ECO:0000259" key="1">
    <source>
        <dbReference type="PROSITE" id="PS51819"/>
    </source>
</evidence>
<dbReference type="CDD" id="cd07246">
    <property type="entry name" value="VOC_like"/>
    <property type="match status" value="1"/>
</dbReference>
<dbReference type="InterPro" id="IPR037523">
    <property type="entry name" value="VOC_core"/>
</dbReference>
<proteinExistence type="predicted"/>
<dbReference type="PROSITE" id="PS51819">
    <property type="entry name" value="VOC"/>
    <property type="match status" value="1"/>
</dbReference>
<gene>
    <name evidence="2" type="ORF">HYZ11_15555</name>
</gene>
<name>A0A932I124_UNCTE</name>
<dbReference type="InterPro" id="IPR029068">
    <property type="entry name" value="Glyas_Bleomycin-R_OHBP_Dase"/>
</dbReference>
<dbReference type="PANTHER" id="PTHR34109">
    <property type="entry name" value="BNAUNNG04460D PROTEIN-RELATED"/>
    <property type="match status" value="1"/>
</dbReference>
<dbReference type="SUPFAM" id="SSF54593">
    <property type="entry name" value="Glyoxalase/Bleomycin resistance protein/Dihydroxybiphenyl dioxygenase"/>
    <property type="match status" value="1"/>
</dbReference>
<dbReference type="Proteomes" id="UP000782312">
    <property type="component" value="Unassembled WGS sequence"/>
</dbReference>
<protein>
    <submittedName>
        <fullName evidence="2">VOC family protein</fullName>
    </submittedName>
</protein>
<accession>A0A932I124</accession>
<dbReference type="InterPro" id="IPR004360">
    <property type="entry name" value="Glyas_Fos-R_dOase_dom"/>
</dbReference>
<dbReference type="Pfam" id="PF00903">
    <property type="entry name" value="Glyoxalase"/>
    <property type="match status" value="1"/>
</dbReference>
<feature type="domain" description="VOC" evidence="1">
    <location>
        <begin position="8"/>
        <end position="134"/>
    </location>
</feature>
<dbReference type="EMBL" id="JACPUR010000037">
    <property type="protein sequence ID" value="MBI3129022.1"/>
    <property type="molecule type" value="Genomic_DNA"/>
</dbReference>
<comment type="caution">
    <text evidence="2">The sequence shown here is derived from an EMBL/GenBank/DDBJ whole genome shotgun (WGS) entry which is preliminary data.</text>
</comment>
<reference evidence="2" key="1">
    <citation type="submission" date="2020-07" db="EMBL/GenBank/DDBJ databases">
        <title>Huge and variable diversity of episymbiotic CPR bacteria and DPANN archaea in groundwater ecosystems.</title>
        <authorList>
            <person name="He C.Y."/>
            <person name="Keren R."/>
            <person name="Whittaker M."/>
            <person name="Farag I.F."/>
            <person name="Doudna J."/>
            <person name="Cate J.H.D."/>
            <person name="Banfield J.F."/>
        </authorList>
    </citation>
    <scope>NUCLEOTIDE SEQUENCE</scope>
    <source>
        <strain evidence="2">NC_groundwater_763_Ag_S-0.2um_68_21</strain>
    </source>
</reference>
<evidence type="ECO:0000313" key="3">
    <source>
        <dbReference type="Proteomes" id="UP000782312"/>
    </source>
</evidence>
<sequence length="159" mass="17276">MAKPIPDGFHAVTPTLTLDDAAQALDFYKRALGAQELMRMPGPGGRIMHAMIKLGDSIVMMGDESPDMPECRSPKSAGARTAGLYVYVPDADAAFKRAADAGAKVVQPPADMFWGDRAATIEDPSGHQWTLATHREDLTPEEIGRRQKEFFASMSQQKA</sequence>
<evidence type="ECO:0000313" key="2">
    <source>
        <dbReference type="EMBL" id="MBI3129022.1"/>
    </source>
</evidence>